<feature type="region of interest" description="Disordered" evidence="1">
    <location>
        <begin position="19"/>
        <end position="40"/>
    </location>
</feature>
<proteinExistence type="predicted"/>
<accession>A0ABQ9X7L6</accession>
<dbReference type="EMBL" id="JARBJD010000193">
    <property type="protein sequence ID" value="KAK2947683.1"/>
    <property type="molecule type" value="Genomic_DNA"/>
</dbReference>
<organism evidence="2 3">
    <name type="scientific">Blattamonas nauphoetae</name>
    <dbReference type="NCBI Taxonomy" id="2049346"/>
    <lineage>
        <taxon>Eukaryota</taxon>
        <taxon>Metamonada</taxon>
        <taxon>Preaxostyla</taxon>
        <taxon>Oxymonadida</taxon>
        <taxon>Blattamonas</taxon>
    </lineage>
</organism>
<comment type="caution">
    <text evidence="2">The sequence shown here is derived from an EMBL/GenBank/DDBJ whole genome shotgun (WGS) entry which is preliminary data.</text>
</comment>
<evidence type="ECO:0000256" key="1">
    <source>
        <dbReference type="SAM" id="MobiDB-lite"/>
    </source>
</evidence>
<sequence length="204" mass="22469">MEQILTKLLQPRDLIENETDSVSHKDPAFHHSPQHGNQHHHVKFTIQRSKLRMMEPSHNSQDELESFVETSRPLCPPSTLSSTLPSFRPVVHSALLPPCRPLCPPSALSSTLPSFRPVAHSALLSPSRPLCPPSAFTPLISRALTILNSTVSLIRAQLTPPVISASPNHFSFNIIPTTTQSYSGVTKPSGVTRVRNLPRAVFFP</sequence>
<gene>
    <name evidence="2" type="ORF">BLNAU_17353</name>
</gene>
<name>A0ABQ9X7L6_9EUKA</name>
<reference evidence="2 3" key="1">
    <citation type="journal article" date="2022" name="bioRxiv">
        <title>Genomics of Preaxostyla Flagellates Illuminates Evolutionary Transitions and the Path Towards Mitochondrial Loss.</title>
        <authorList>
            <person name="Novak L.V.F."/>
            <person name="Treitli S.C."/>
            <person name="Pyrih J."/>
            <person name="Halakuc P."/>
            <person name="Pipaliya S.V."/>
            <person name="Vacek V."/>
            <person name="Brzon O."/>
            <person name="Soukal P."/>
            <person name="Eme L."/>
            <person name="Dacks J.B."/>
            <person name="Karnkowska A."/>
            <person name="Elias M."/>
            <person name="Hampl V."/>
        </authorList>
    </citation>
    <scope>NUCLEOTIDE SEQUENCE [LARGE SCALE GENOMIC DNA]</scope>
    <source>
        <strain evidence="2">NAU3</strain>
        <tissue evidence="2">Gut</tissue>
    </source>
</reference>
<keyword evidence="3" id="KW-1185">Reference proteome</keyword>
<evidence type="ECO:0000313" key="3">
    <source>
        <dbReference type="Proteomes" id="UP001281761"/>
    </source>
</evidence>
<evidence type="ECO:0000313" key="2">
    <source>
        <dbReference type="EMBL" id="KAK2947683.1"/>
    </source>
</evidence>
<dbReference type="Proteomes" id="UP001281761">
    <property type="component" value="Unassembled WGS sequence"/>
</dbReference>
<protein>
    <submittedName>
        <fullName evidence="2">Uncharacterized protein</fullName>
    </submittedName>
</protein>